<sequence>MMEKGFHTFWDEFMAEDKQWKSQRSLGEDAEEVYLCFASWEKPEKTKSFLDPCTNWVPSRLKMTNVYLKKNGQPTTSSLLISGVMQKVEKAIASLRGARPLLYLRGLDIQTRRMQMTFMALAPRDEGEACRVQQQLQCG</sequence>
<comment type="caution">
    <text evidence="1">The sequence shown here is derived from an EMBL/GenBank/DDBJ whole genome shotgun (WGS) entry which is preliminary data.</text>
</comment>
<dbReference type="EMBL" id="JAKZEL010000002">
    <property type="protein sequence ID" value="KAI4546477.1"/>
    <property type="molecule type" value="Genomic_DNA"/>
</dbReference>
<reference evidence="1" key="1">
    <citation type="submission" date="2022-03" db="EMBL/GenBank/DDBJ databases">
        <title>Genomic analyses of argali, domestic sheep and their hybrids provide insights into chromosomal evolution, heterosis and genetic basis of agronomic traits.</title>
        <authorList>
            <person name="Li M."/>
        </authorList>
    </citation>
    <scope>NUCLEOTIDE SEQUENCE</scope>
    <source>
        <strain evidence="1">CAU-MHL-2022a</strain>
        <tissue evidence="1">Skin</tissue>
    </source>
</reference>
<gene>
    <name evidence="1" type="ORF">MG293_003032</name>
</gene>
<name>A0AAD4YGK6_OVIAM</name>
<accession>A0AAD4YGK6</accession>
<keyword evidence="2" id="KW-1185">Reference proteome</keyword>
<proteinExistence type="predicted"/>
<protein>
    <submittedName>
        <fullName evidence="1">Uncharacterized protein</fullName>
    </submittedName>
</protein>
<organism evidence="1 2">
    <name type="scientific">Ovis ammon polii</name>
    <dbReference type="NCBI Taxonomy" id="230172"/>
    <lineage>
        <taxon>Eukaryota</taxon>
        <taxon>Metazoa</taxon>
        <taxon>Chordata</taxon>
        <taxon>Craniata</taxon>
        <taxon>Vertebrata</taxon>
        <taxon>Euteleostomi</taxon>
        <taxon>Mammalia</taxon>
        <taxon>Eutheria</taxon>
        <taxon>Laurasiatheria</taxon>
        <taxon>Artiodactyla</taxon>
        <taxon>Ruminantia</taxon>
        <taxon>Pecora</taxon>
        <taxon>Bovidae</taxon>
        <taxon>Caprinae</taxon>
        <taxon>Ovis</taxon>
    </lineage>
</organism>
<evidence type="ECO:0000313" key="2">
    <source>
        <dbReference type="Proteomes" id="UP001214576"/>
    </source>
</evidence>
<evidence type="ECO:0000313" key="1">
    <source>
        <dbReference type="EMBL" id="KAI4546477.1"/>
    </source>
</evidence>
<dbReference type="Proteomes" id="UP001214576">
    <property type="component" value="Unassembled WGS sequence"/>
</dbReference>
<dbReference type="AlphaFoldDB" id="A0AAD4YGK6"/>